<name>A0A940S0F6_9ACTN</name>
<evidence type="ECO:0000313" key="3">
    <source>
        <dbReference type="Proteomes" id="UP000670475"/>
    </source>
</evidence>
<evidence type="ECO:0000313" key="2">
    <source>
        <dbReference type="EMBL" id="MBP0460809.1"/>
    </source>
</evidence>
<keyword evidence="3" id="KW-1185">Reference proteome</keyword>
<dbReference type="Gene3D" id="1.10.4030.10">
    <property type="entry name" value="Porin chaperone SurA, peptide-binding domain"/>
    <property type="match status" value="1"/>
</dbReference>
<keyword evidence="1" id="KW-0732">Signal</keyword>
<sequence length="223" mass="23227">MKRRSSRRRTVLILSSAALVAGVPLLAACGTSAHPGAAAVVGGKRIPVSSLQAQVNEVRAAQKASPQAAALISNSAQLNQAKLNGMIFDRVLDRAAKDAGVSATRHEVQVARQRAVAGQPGGEKQLEATLLQQAAITPGQIDGAVRRDVLMSKVAQAVGGDTTTPGGQQKLLAALTKASKEMHVDVNPRYGTWSDTKVALGNTKTDWIKQVTGQAKQQEPTGA</sequence>
<reference evidence="2" key="1">
    <citation type="submission" date="2021-03" db="EMBL/GenBank/DDBJ databases">
        <title>Whole genome sequence of Streptomyces bomunensis MMS17-BM035.</title>
        <authorList>
            <person name="Lee J.H."/>
        </authorList>
    </citation>
    <scope>NUCLEOTIDE SEQUENCE</scope>
    <source>
        <strain evidence="2">MMS17-BM035</strain>
    </source>
</reference>
<accession>A0A940S0F6</accession>
<dbReference type="AlphaFoldDB" id="A0A940S0F6"/>
<evidence type="ECO:0000256" key="1">
    <source>
        <dbReference type="SAM" id="SignalP"/>
    </source>
</evidence>
<feature type="chain" id="PRO_5036945236" evidence="1">
    <location>
        <begin position="28"/>
        <end position="223"/>
    </location>
</feature>
<comment type="caution">
    <text evidence="2">The sequence shown here is derived from an EMBL/GenBank/DDBJ whole genome shotgun (WGS) entry which is preliminary data.</text>
</comment>
<feature type="signal peptide" evidence="1">
    <location>
        <begin position="1"/>
        <end position="27"/>
    </location>
</feature>
<gene>
    <name evidence="2" type="ORF">JFN87_25515</name>
</gene>
<dbReference type="SUPFAM" id="SSF109998">
    <property type="entry name" value="Triger factor/SurA peptide-binding domain-like"/>
    <property type="match status" value="1"/>
</dbReference>
<dbReference type="EMBL" id="JAGIQL010000136">
    <property type="protein sequence ID" value="MBP0460809.1"/>
    <property type="molecule type" value="Genomic_DNA"/>
</dbReference>
<dbReference type="Proteomes" id="UP000670475">
    <property type="component" value="Unassembled WGS sequence"/>
</dbReference>
<proteinExistence type="predicted"/>
<organism evidence="2 3">
    <name type="scientific">Streptomyces montanisoli</name>
    <dbReference type="NCBI Taxonomy" id="2798581"/>
    <lineage>
        <taxon>Bacteria</taxon>
        <taxon>Bacillati</taxon>
        <taxon>Actinomycetota</taxon>
        <taxon>Actinomycetes</taxon>
        <taxon>Kitasatosporales</taxon>
        <taxon>Streptomycetaceae</taxon>
        <taxon>Streptomyces</taxon>
    </lineage>
</organism>
<protein>
    <submittedName>
        <fullName evidence="2">SurA N-terminal domain-containing protein</fullName>
    </submittedName>
</protein>
<dbReference type="Pfam" id="PF13624">
    <property type="entry name" value="SurA_N_3"/>
    <property type="match status" value="1"/>
</dbReference>
<dbReference type="InterPro" id="IPR027304">
    <property type="entry name" value="Trigger_fact/SurA_dom_sf"/>
</dbReference>
<dbReference type="PROSITE" id="PS51257">
    <property type="entry name" value="PROKAR_LIPOPROTEIN"/>
    <property type="match status" value="1"/>
</dbReference>